<dbReference type="EC" id="2.7.11.1" evidence="1"/>
<dbReference type="Ensembl" id="ENSFCTT00005077674.1">
    <property type="protein sequence ID" value="ENSFCTP00005054308.1"/>
    <property type="gene ID" value="ENSFCTG00005027479.1"/>
</dbReference>
<keyword evidence="8" id="KW-0472">Membrane</keyword>
<feature type="binding site" evidence="7">
    <location>
        <position position="45"/>
    </location>
    <ligand>
        <name>ATP</name>
        <dbReference type="ChEBI" id="CHEBI:30616"/>
    </ligand>
</feature>
<dbReference type="PROSITE" id="PS50011">
    <property type="entry name" value="PROTEIN_KINASE_DOM"/>
    <property type="match status" value="1"/>
</dbReference>
<dbReference type="PANTHER" id="PTHR24346:SF110">
    <property type="entry name" value="NON-SPECIFIC SERINE_THREONINE PROTEIN KINASE"/>
    <property type="match status" value="1"/>
</dbReference>
<keyword evidence="5" id="KW-0418">Kinase</keyword>
<evidence type="ECO:0000256" key="8">
    <source>
        <dbReference type="SAM" id="Phobius"/>
    </source>
</evidence>
<evidence type="ECO:0000256" key="7">
    <source>
        <dbReference type="PROSITE-ProRule" id="PRU10141"/>
    </source>
</evidence>
<evidence type="ECO:0000256" key="4">
    <source>
        <dbReference type="ARBA" id="ARBA00022741"/>
    </source>
</evidence>
<gene>
    <name evidence="10" type="primary">PRKAA2</name>
</gene>
<keyword evidence="2" id="KW-0723">Serine/threonine-protein kinase</keyword>
<keyword evidence="3" id="KW-0808">Transferase</keyword>
<keyword evidence="8" id="KW-1133">Transmembrane helix</keyword>
<feature type="transmembrane region" description="Helical" evidence="8">
    <location>
        <begin position="108"/>
        <end position="129"/>
    </location>
</feature>
<sequence length="208" mass="24673">MAEKQKHDGRVKIGHYVLGDTLGVGTFGKVKIGEHQLTGHKVAVKILNRQKIRSLDVVGKIKREIQNLKLFRHPHIIKLVWCLVRLLLQNHFFWSSQVKFSFHSSFEVILTLFFSGVSLFYIKWLLCHFSSKRLKIAIRNIFLKVYNHFYTVALIFYFFQMFNLHMMYLFLKYIVCGYMTNYRAIFLSFLMGNNNQNHHVAHTCFRAH</sequence>
<reference evidence="10 11" key="1">
    <citation type="submission" date="2021-02" db="EMBL/GenBank/DDBJ databases">
        <title>Safari Cat Assemblies.</title>
        <authorList>
            <person name="Bredemeyer K.R."/>
            <person name="Murphy W.J."/>
        </authorList>
    </citation>
    <scope>NUCLEOTIDE SEQUENCE [LARGE SCALE GENOMIC DNA]</scope>
</reference>
<evidence type="ECO:0000259" key="9">
    <source>
        <dbReference type="PROSITE" id="PS50011"/>
    </source>
</evidence>
<evidence type="ECO:0000313" key="11">
    <source>
        <dbReference type="Proteomes" id="UP000823872"/>
    </source>
</evidence>
<reference evidence="10" key="2">
    <citation type="submission" date="2025-08" db="UniProtKB">
        <authorList>
            <consortium name="Ensembl"/>
        </authorList>
    </citation>
    <scope>IDENTIFICATION</scope>
    <source>
        <strain evidence="10">breed Abyssinian</strain>
    </source>
</reference>
<keyword evidence="6 7" id="KW-0067">ATP-binding</keyword>
<evidence type="ECO:0000256" key="5">
    <source>
        <dbReference type="ARBA" id="ARBA00022777"/>
    </source>
</evidence>
<accession>A0ABI8A4Z2</accession>
<name>A0ABI8A4Z2_FELCA</name>
<feature type="domain" description="Protein kinase" evidence="9">
    <location>
        <begin position="16"/>
        <end position="208"/>
    </location>
</feature>
<dbReference type="GeneTree" id="ENSGT00940000156945"/>
<keyword evidence="8" id="KW-0812">Transmembrane</keyword>
<keyword evidence="11" id="KW-1185">Reference proteome</keyword>
<dbReference type="InterPro" id="IPR017441">
    <property type="entry name" value="Protein_kinase_ATP_BS"/>
</dbReference>
<dbReference type="Proteomes" id="UP000823872">
    <property type="component" value="Chromosome C1"/>
</dbReference>
<evidence type="ECO:0000313" key="10">
    <source>
        <dbReference type="Ensembl" id="ENSFCTP00005054308.1"/>
    </source>
</evidence>
<evidence type="ECO:0000256" key="2">
    <source>
        <dbReference type="ARBA" id="ARBA00022527"/>
    </source>
</evidence>
<reference evidence="10" key="3">
    <citation type="submission" date="2025-09" db="UniProtKB">
        <authorList>
            <consortium name="Ensembl"/>
        </authorList>
    </citation>
    <scope>IDENTIFICATION</scope>
    <source>
        <strain evidence="10">breed Abyssinian</strain>
    </source>
</reference>
<dbReference type="Pfam" id="PF00069">
    <property type="entry name" value="Pkinase"/>
    <property type="match status" value="1"/>
</dbReference>
<evidence type="ECO:0000256" key="1">
    <source>
        <dbReference type="ARBA" id="ARBA00012513"/>
    </source>
</evidence>
<dbReference type="InterPro" id="IPR000719">
    <property type="entry name" value="Prot_kinase_dom"/>
</dbReference>
<dbReference type="PROSITE" id="PS00107">
    <property type="entry name" value="PROTEIN_KINASE_ATP"/>
    <property type="match status" value="1"/>
</dbReference>
<dbReference type="InterPro" id="IPR011009">
    <property type="entry name" value="Kinase-like_dom_sf"/>
</dbReference>
<keyword evidence="4 7" id="KW-0547">Nucleotide-binding</keyword>
<evidence type="ECO:0000256" key="3">
    <source>
        <dbReference type="ARBA" id="ARBA00022679"/>
    </source>
</evidence>
<evidence type="ECO:0000256" key="6">
    <source>
        <dbReference type="ARBA" id="ARBA00022840"/>
    </source>
</evidence>
<organism evidence="10 11">
    <name type="scientific">Felis catus</name>
    <name type="common">Cat</name>
    <name type="synonym">Felis silvestris catus</name>
    <dbReference type="NCBI Taxonomy" id="9685"/>
    <lineage>
        <taxon>Eukaryota</taxon>
        <taxon>Metazoa</taxon>
        <taxon>Chordata</taxon>
        <taxon>Craniata</taxon>
        <taxon>Vertebrata</taxon>
        <taxon>Euteleostomi</taxon>
        <taxon>Mammalia</taxon>
        <taxon>Eutheria</taxon>
        <taxon>Laurasiatheria</taxon>
        <taxon>Carnivora</taxon>
        <taxon>Feliformia</taxon>
        <taxon>Felidae</taxon>
        <taxon>Felinae</taxon>
        <taxon>Felis</taxon>
    </lineage>
</organism>
<dbReference type="SUPFAM" id="SSF56112">
    <property type="entry name" value="Protein kinase-like (PK-like)"/>
    <property type="match status" value="1"/>
</dbReference>
<dbReference type="Gene3D" id="3.30.200.20">
    <property type="entry name" value="Phosphorylase Kinase, domain 1"/>
    <property type="match status" value="1"/>
</dbReference>
<dbReference type="PANTHER" id="PTHR24346">
    <property type="entry name" value="MAP/MICROTUBULE AFFINITY-REGULATING KINASE"/>
    <property type="match status" value="1"/>
</dbReference>
<proteinExistence type="predicted"/>
<protein>
    <recommendedName>
        <fullName evidence="1">non-specific serine/threonine protein kinase</fullName>
        <ecNumber evidence="1">2.7.11.1</ecNumber>
    </recommendedName>
</protein>